<protein>
    <submittedName>
        <fullName evidence="2">Uncharacterized protein</fullName>
    </submittedName>
</protein>
<reference evidence="2" key="1">
    <citation type="submission" date="2019-11" db="EMBL/GenBank/DDBJ databases">
        <authorList>
            <person name="Feng L."/>
        </authorList>
    </citation>
    <scope>NUCLEOTIDE SEQUENCE</scope>
    <source>
        <strain evidence="2">CinnocuumLFYP12</strain>
    </source>
</reference>
<accession>A0A6N2WZH4</accession>
<evidence type="ECO:0000256" key="1">
    <source>
        <dbReference type="SAM" id="SignalP"/>
    </source>
</evidence>
<dbReference type="EMBL" id="CACRTE010000037">
    <property type="protein sequence ID" value="VYT47232.1"/>
    <property type="molecule type" value="Genomic_DNA"/>
</dbReference>
<gene>
    <name evidence="2" type="ORF">CILFYP12_03677</name>
</gene>
<proteinExistence type="predicted"/>
<sequence length="121" mass="13116">MGGGDSVKRKKFMLVALFSFGFALSAISINAASYDYGVSCNDKTTSGYTYATNDSCNIKSVSRYTKDGASIITLAADYGYRDANTGYATTRRSLPSGGRYFTRIDGTHKVGNNTYYSSDVR</sequence>
<name>A0A6N2WZH4_CLOIN</name>
<dbReference type="AlphaFoldDB" id="A0A6N2WZH4"/>
<evidence type="ECO:0000313" key="2">
    <source>
        <dbReference type="EMBL" id="VYT47232.1"/>
    </source>
</evidence>
<keyword evidence="1" id="KW-0732">Signal</keyword>
<feature type="chain" id="PRO_5026954735" evidence="1">
    <location>
        <begin position="32"/>
        <end position="121"/>
    </location>
</feature>
<organism evidence="2">
    <name type="scientific">Clostridium innocuum</name>
    <dbReference type="NCBI Taxonomy" id="1522"/>
    <lineage>
        <taxon>Bacteria</taxon>
        <taxon>Bacillati</taxon>
        <taxon>Bacillota</taxon>
        <taxon>Clostridia</taxon>
        <taxon>Eubacteriales</taxon>
        <taxon>Clostridiaceae</taxon>
        <taxon>Clostridium</taxon>
    </lineage>
</organism>
<feature type="signal peptide" evidence="1">
    <location>
        <begin position="1"/>
        <end position="31"/>
    </location>
</feature>